<gene>
    <name evidence="1" type="ORF">K3G42_027430</name>
</gene>
<organism evidence="1 2">
    <name type="scientific">Sphaerodactylus townsendi</name>
    <dbReference type="NCBI Taxonomy" id="933632"/>
    <lineage>
        <taxon>Eukaryota</taxon>
        <taxon>Metazoa</taxon>
        <taxon>Chordata</taxon>
        <taxon>Craniata</taxon>
        <taxon>Vertebrata</taxon>
        <taxon>Euteleostomi</taxon>
        <taxon>Lepidosauria</taxon>
        <taxon>Squamata</taxon>
        <taxon>Bifurcata</taxon>
        <taxon>Gekkota</taxon>
        <taxon>Sphaerodactylidae</taxon>
        <taxon>Sphaerodactylus</taxon>
    </lineage>
</organism>
<name>A0ACB8FJG8_9SAUR</name>
<evidence type="ECO:0000313" key="1">
    <source>
        <dbReference type="EMBL" id="KAH8005444.1"/>
    </source>
</evidence>
<dbReference type="Proteomes" id="UP000827872">
    <property type="component" value="Linkage Group LG04"/>
</dbReference>
<comment type="caution">
    <text evidence="1">The sequence shown here is derived from an EMBL/GenBank/DDBJ whole genome shotgun (WGS) entry which is preliminary data.</text>
</comment>
<keyword evidence="2" id="KW-1185">Reference proteome</keyword>
<protein>
    <submittedName>
        <fullName evidence="1">Uncharacterized protein</fullName>
    </submittedName>
</protein>
<evidence type="ECO:0000313" key="2">
    <source>
        <dbReference type="Proteomes" id="UP000827872"/>
    </source>
</evidence>
<reference evidence="1" key="1">
    <citation type="submission" date="2021-08" db="EMBL/GenBank/DDBJ databases">
        <title>The first chromosome-level gecko genome reveals the dynamic sex chromosomes of Neotropical dwarf geckos (Sphaerodactylidae: Sphaerodactylus).</title>
        <authorList>
            <person name="Pinto B.J."/>
            <person name="Keating S.E."/>
            <person name="Gamble T."/>
        </authorList>
    </citation>
    <scope>NUCLEOTIDE SEQUENCE</scope>
    <source>
        <strain evidence="1">TG3544</strain>
    </source>
</reference>
<accession>A0ACB8FJG8</accession>
<dbReference type="EMBL" id="CM037617">
    <property type="protein sequence ID" value="KAH8005444.1"/>
    <property type="molecule type" value="Genomic_DNA"/>
</dbReference>
<proteinExistence type="predicted"/>
<sequence length="122" mass="13490">MHPVACCMPSPRVQPVVNDLLSALVTSVSAGHRARGEFATLCSAWERAGRGWEVYVDECQFLHLLSSMHKGSTLIAHMTGLEQESISQALNYLCQLKWAPCLLEMGCPVFDNPCRVNKENIS</sequence>